<evidence type="ECO:0000256" key="1">
    <source>
        <dbReference type="SAM" id="MobiDB-lite"/>
    </source>
</evidence>
<sequence length="252" mass="28084">NFGCCWKKSQTESDNEDQGNSKEDLNKYSQLDDDTQKVLVYTKAVTDRTRKGFSPESYSKPGSDTGEERRKYVHRLLGFIPEESRAGLTDEEKAHLLMEKDTLQDSQKSEDSRSEETKSDKTREDGLKQDGKTDFKEDKGQRERHDADDKASKPDEEGQSDTTEDDNTHGGGTKEGDKRYLKEQTGMPGADVKAGKPGEKTKSDKTVSDRPHEDVSQQSGITNMKADKEKIRKPGADVKAGKPGEESKSGKT</sequence>
<dbReference type="Proteomes" id="UP000499080">
    <property type="component" value="Unassembled WGS sequence"/>
</dbReference>
<dbReference type="EMBL" id="BGPR01272278">
    <property type="protein sequence ID" value="GBN01645.1"/>
    <property type="molecule type" value="Genomic_DNA"/>
</dbReference>
<organism evidence="5 6">
    <name type="scientific">Araneus ventricosus</name>
    <name type="common">Orbweaver spider</name>
    <name type="synonym">Epeira ventricosa</name>
    <dbReference type="NCBI Taxonomy" id="182803"/>
    <lineage>
        <taxon>Eukaryota</taxon>
        <taxon>Metazoa</taxon>
        <taxon>Ecdysozoa</taxon>
        <taxon>Arthropoda</taxon>
        <taxon>Chelicerata</taxon>
        <taxon>Arachnida</taxon>
        <taxon>Araneae</taxon>
        <taxon>Araneomorphae</taxon>
        <taxon>Entelegynae</taxon>
        <taxon>Araneoidea</taxon>
        <taxon>Araneidae</taxon>
        <taxon>Araneus</taxon>
    </lineage>
</organism>
<evidence type="ECO:0000313" key="2">
    <source>
        <dbReference type="EMBL" id="GBN01645.1"/>
    </source>
</evidence>
<feature type="compositionally biased region" description="Basic and acidic residues" evidence="1">
    <location>
        <begin position="225"/>
        <end position="252"/>
    </location>
</feature>
<protein>
    <submittedName>
        <fullName evidence="5">Uncharacterized protein</fullName>
    </submittedName>
</protein>
<feature type="compositionally biased region" description="Basic and acidic residues" evidence="1">
    <location>
        <begin position="166"/>
        <end position="182"/>
    </location>
</feature>
<evidence type="ECO:0000313" key="3">
    <source>
        <dbReference type="EMBL" id="GBN01708.1"/>
    </source>
</evidence>
<keyword evidence="6" id="KW-1185">Reference proteome</keyword>
<evidence type="ECO:0000313" key="4">
    <source>
        <dbReference type="EMBL" id="GBN01807.1"/>
    </source>
</evidence>
<feature type="region of interest" description="Disordered" evidence="1">
    <location>
        <begin position="45"/>
        <end position="252"/>
    </location>
</feature>
<dbReference type="AlphaFoldDB" id="A0A4Y2KHH8"/>
<accession>A0A4Y2KHH8</accession>
<evidence type="ECO:0000313" key="6">
    <source>
        <dbReference type="Proteomes" id="UP000499080"/>
    </source>
</evidence>
<dbReference type="OrthoDB" id="6437917at2759"/>
<dbReference type="EMBL" id="BGPR01272367">
    <property type="protein sequence ID" value="GBN01891.1"/>
    <property type="molecule type" value="Genomic_DNA"/>
</dbReference>
<feature type="compositionally biased region" description="Basic and acidic residues" evidence="1">
    <location>
        <begin position="82"/>
        <end position="156"/>
    </location>
</feature>
<name>A0A4Y2KHH8_ARAVE</name>
<feature type="non-terminal residue" evidence="5">
    <location>
        <position position="252"/>
    </location>
</feature>
<feature type="compositionally biased region" description="Basic and acidic residues" evidence="1">
    <location>
        <begin position="193"/>
        <end position="215"/>
    </location>
</feature>
<gene>
    <name evidence="4" type="ORF">AVEN_124753_1</name>
    <name evidence="5" type="ORF">AVEN_188970_1</name>
    <name evidence="2" type="ORF">AVEN_253025_1</name>
    <name evidence="3" type="ORF">AVEN_35076_1</name>
</gene>
<dbReference type="EMBL" id="BGPR01272335">
    <property type="protein sequence ID" value="GBN01807.1"/>
    <property type="molecule type" value="Genomic_DNA"/>
</dbReference>
<proteinExistence type="predicted"/>
<evidence type="ECO:0000313" key="5">
    <source>
        <dbReference type="EMBL" id="GBN01891.1"/>
    </source>
</evidence>
<reference evidence="5 6" key="1">
    <citation type="journal article" date="2019" name="Sci. Rep.">
        <title>Orb-weaving spider Araneus ventricosus genome elucidates the spidroin gene catalogue.</title>
        <authorList>
            <person name="Kono N."/>
            <person name="Nakamura H."/>
            <person name="Ohtoshi R."/>
            <person name="Moran D.A.P."/>
            <person name="Shinohara A."/>
            <person name="Yoshida Y."/>
            <person name="Fujiwara M."/>
            <person name="Mori M."/>
            <person name="Tomita M."/>
            <person name="Arakawa K."/>
        </authorList>
    </citation>
    <scope>NUCLEOTIDE SEQUENCE [LARGE SCALE GENOMIC DNA]</scope>
</reference>
<dbReference type="EMBL" id="BGPR01272301">
    <property type="protein sequence ID" value="GBN01708.1"/>
    <property type="molecule type" value="Genomic_DNA"/>
</dbReference>
<comment type="caution">
    <text evidence="5">The sequence shown here is derived from an EMBL/GenBank/DDBJ whole genome shotgun (WGS) entry which is preliminary data.</text>
</comment>
<feature type="region of interest" description="Disordered" evidence="1">
    <location>
        <begin position="1"/>
        <end position="33"/>
    </location>
</feature>
<feature type="non-terminal residue" evidence="5">
    <location>
        <position position="1"/>
    </location>
</feature>